<dbReference type="EMBL" id="MHQI01000072">
    <property type="protein sequence ID" value="OGZ98137.1"/>
    <property type="molecule type" value="Genomic_DNA"/>
</dbReference>
<feature type="domain" description="Response regulatory" evidence="3">
    <location>
        <begin position="4"/>
        <end position="150"/>
    </location>
</feature>
<evidence type="ECO:0000313" key="4">
    <source>
        <dbReference type="EMBL" id="OGZ98137.1"/>
    </source>
</evidence>
<organism evidence="4 5">
    <name type="scientific">Candidatus Sungbacteria bacterium RIFCSPHIGHO2_02_FULL_47_11</name>
    <dbReference type="NCBI Taxonomy" id="1802270"/>
    <lineage>
        <taxon>Bacteria</taxon>
        <taxon>Candidatus Sungiibacteriota</taxon>
    </lineage>
</organism>
<evidence type="ECO:0000259" key="3">
    <source>
        <dbReference type="PROSITE" id="PS50110"/>
    </source>
</evidence>
<dbReference type="PANTHER" id="PTHR44591:SF3">
    <property type="entry name" value="RESPONSE REGULATORY DOMAIN-CONTAINING PROTEIN"/>
    <property type="match status" value="1"/>
</dbReference>
<dbReference type="InterPro" id="IPR001789">
    <property type="entry name" value="Sig_transdc_resp-reg_receiver"/>
</dbReference>
<dbReference type="InterPro" id="IPR050595">
    <property type="entry name" value="Bact_response_regulator"/>
</dbReference>
<dbReference type="Proteomes" id="UP000179023">
    <property type="component" value="Unassembled WGS sequence"/>
</dbReference>
<dbReference type="AlphaFoldDB" id="A0A1G2KFC6"/>
<dbReference type="SMART" id="SM00448">
    <property type="entry name" value="REC"/>
    <property type="match status" value="1"/>
</dbReference>
<dbReference type="InterPro" id="IPR011006">
    <property type="entry name" value="CheY-like_superfamily"/>
</dbReference>
<dbReference type="Gene3D" id="3.40.50.2300">
    <property type="match status" value="1"/>
</dbReference>
<dbReference type="STRING" id="1802270.A3C07_04930"/>
<dbReference type="PROSITE" id="PS50110">
    <property type="entry name" value="RESPONSE_REGULATORY"/>
    <property type="match status" value="1"/>
</dbReference>
<protein>
    <recommendedName>
        <fullName evidence="3">Response regulatory domain-containing protein</fullName>
    </recommendedName>
</protein>
<sequence>MAIKILVIDDEPDLCEMLKVNLEKTGEYTVVTSNTAQGGEALVSQHRPDLILLDNVMPGRNGSDLALRLKKKDSEFRKTPIIIVSGKGEMVYQKKNGEFKWLPNSPIVKTRGQLADVKGAEALAQAYGVDDYVAKPFKMEILLEVVQEVLKRTRKVTGEDKPPEEAPI</sequence>
<dbReference type="Pfam" id="PF00072">
    <property type="entry name" value="Response_reg"/>
    <property type="match status" value="1"/>
</dbReference>
<keyword evidence="1 2" id="KW-0597">Phosphoprotein</keyword>
<proteinExistence type="predicted"/>
<dbReference type="SUPFAM" id="SSF52172">
    <property type="entry name" value="CheY-like"/>
    <property type="match status" value="2"/>
</dbReference>
<reference evidence="4 5" key="1">
    <citation type="journal article" date="2016" name="Nat. Commun.">
        <title>Thousands of microbial genomes shed light on interconnected biogeochemical processes in an aquifer system.</title>
        <authorList>
            <person name="Anantharaman K."/>
            <person name="Brown C.T."/>
            <person name="Hug L.A."/>
            <person name="Sharon I."/>
            <person name="Castelle C.J."/>
            <person name="Probst A.J."/>
            <person name="Thomas B.C."/>
            <person name="Singh A."/>
            <person name="Wilkins M.J."/>
            <person name="Karaoz U."/>
            <person name="Brodie E.L."/>
            <person name="Williams K.H."/>
            <person name="Hubbard S.S."/>
            <person name="Banfield J.F."/>
        </authorList>
    </citation>
    <scope>NUCLEOTIDE SEQUENCE [LARGE SCALE GENOMIC DNA]</scope>
</reference>
<dbReference type="GO" id="GO:0000160">
    <property type="term" value="P:phosphorelay signal transduction system"/>
    <property type="evidence" value="ECO:0007669"/>
    <property type="project" value="InterPro"/>
</dbReference>
<evidence type="ECO:0000256" key="1">
    <source>
        <dbReference type="ARBA" id="ARBA00022553"/>
    </source>
</evidence>
<name>A0A1G2KFC6_9BACT</name>
<accession>A0A1G2KFC6</accession>
<gene>
    <name evidence="4" type="ORF">A3C07_04930</name>
</gene>
<evidence type="ECO:0000313" key="5">
    <source>
        <dbReference type="Proteomes" id="UP000179023"/>
    </source>
</evidence>
<comment type="caution">
    <text evidence="4">The sequence shown here is derived from an EMBL/GenBank/DDBJ whole genome shotgun (WGS) entry which is preliminary data.</text>
</comment>
<feature type="modified residue" description="4-aspartylphosphate" evidence="2">
    <location>
        <position position="54"/>
    </location>
</feature>
<evidence type="ECO:0000256" key="2">
    <source>
        <dbReference type="PROSITE-ProRule" id="PRU00169"/>
    </source>
</evidence>
<dbReference type="PANTHER" id="PTHR44591">
    <property type="entry name" value="STRESS RESPONSE REGULATOR PROTEIN 1"/>
    <property type="match status" value="1"/>
</dbReference>